<comment type="caution">
    <text evidence="1">The sequence shown here is derived from an EMBL/GenBank/DDBJ whole genome shotgun (WGS) entry which is preliminary data.</text>
</comment>
<evidence type="ECO:0000313" key="1">
    <source>
        <dbReference type="EMBL" id="KAK8868497.1"/>
    </source>
</evidence>
<name>A0ABR2IV32_9PEZI</name>
<protein>
    <submittedName>
        <fullName evidence="1">Uncharacterized protein</fullName>
    </submittedName>
</protein>
<dbReference type="EMBL" id="JAPCWZ010000004">
    <property type="protein sequence ID" value="KAK8868497.1"/>
    <property type="molecule type" value="Genomic_DNA"/>
</dbReference>
<gene>
    <name evidence="1" type="ORF">PGQ11_007075</name>
</gene>
<proteinExistence type="predicted"/>
<accession>A0ABR2IV32</accession>
<keyword evidence="2" id="KW-1185">Reference proteome</keyword>
<organism evidence="1 2">
    <name type="scientific">Apiospora arundinis</name>
    <dbReference type="NCBI Taxonomy" id="335852"/>
    <lineage>
        <taxon>Eukaryota</taxon>
        <taxon>Fungi</taxon>
        <taxon>Dikarya</taxon>
        <taxon>Ascomycota</taxon>
        <taxon>Pezizomycotina</taxon>
        <taxon>Sordariomycetes</taxon>
        <taxon>Xylariomycetidae</taxon>
        <taxon>Amphisphaeriales</taxon>
        <taxon>Apiosporaceae</taxon>
        <taxon>Apiospora</taxon>
    </lineage>
</organism>
<dbReference type="Proteomes" id="UP001390339">
    <property type="component" value="Unassembled WGS sequence"/>
</dbReference>
<sequence length="151" mass="16712">MANKFACTFRNYLCAEPGCGDYAMEVGRRASCENDVHTPSCLTNLTLALRERIDGRLPAEAVAAANPLLPPEMHRAPPSTEPSAEIGYCFRHSAPSSRQAKAEFWESCLGPRANMEDKERFLAENPGYVEAVRRYRAGVDLKGLLKMSSEM</sequence>
<reference evidence="1 2" key="1">
    <citation type="journal article" date="2024" name="IMA Fungus">
        <title>Apiospora arundinis, a panoply of carbohydrate-active enzymes and secondary metabolites.</title>
        <authorList>
            <person name="Sorensen T."/>
            <person name="Petersen C."/>
            <person name="Muurmann A.T."/>
            <person name="Christiansen J.V."/>
            <person name="Brundto M.L."/>
            <person name="Overgaard C.K."/>
            <person name="Boysen A.T."/>
            <person name="Wollenberg R.D."/>
            <person name="Larsen T.O."/>
            <person name="Sorensen J.L."/>
            <person name="Nielsen K.L."/>
            <person name="Sondergaard T.E."/>
        </authorList>
    </citation>
    <scope>NUCLEOTIDE SEQUENCE [LARGE SCALE GENOMIC DNA]</scope>
    <source>
        <strain evidence="1 2">AAU 773</strain>
    </source>
</reference>
<evidence type="ECO:0000313" key="2">
    <source>
        <dbReference type="Proteomes" id="UP001390339"/>
    </source>
</evidence>